<gene>
    <name evidence="2" type="ORF">PAL_GLEAN10005993</name>
</gene>
<sequence length="122" mass="12704">MAAVRPQRAEGQSGHLLSSPVPPRPSCVCGPMDHAVLAREAFPSLGLEVLPGATCSGESTTLFSQCGGEASCHPPHSKAHVTGLHRRATCVLQSAEPDVATWGTPILETSAAARPPMRDVFP</sequence>
<dbReference type="AlphaFoldDB" id="L5L8G2"/>
<organism evidence="2 3">
    <name type="scientific">Pteropus alecto</name>
    <name type="common">Black flying fox</name>
    <dbReference type="NCBI Taxonomy" id="9402"/>
    <lineage>
        <taxon>Eukaryota</taxon>
        <taxon>Metazoa</taxon>
        <taxon>Chordata</taxon>
        <taxon>Craniata</taxon>
        <taxon>Vertebrata</taxon>
        <taxon>Euteleostomi</taxon>
        <taxon>Mammalia</taxon>
        <taxon>Eutheria</taxon>
        <taxon>Laurasiatheria</taxon>
        <taxon>Chiroptera</taxon>
        <taxon>Yinpterochiroptera</taxon>
        <taxon>Pteropodoidea</taxon>
        <taxon>Pteropodidae</taxon>
        <taxon>Pteropodinae</taxon>
        <taxon>Pteropus</taxon>
    </lineage>
</organism>
<dbReference type="EMBL" id="KB030265">
    <property type="protein sequence ID" value="ELK19348.1"/>
    <property type="molecule type" value="Genomic_DNA"/>
</dbReference>
<dbReference type="InParanoid" id="L5L8G2"/>
<evidence type="ECO:0000256" key="1">
    <source>
        <dbReference type="SAM" id="MobiDB-lite"/>
    </source>
</evidence>
<name>L5L8G2_PTEAL</name>
<reference evidence="3" key="1">
    <citation type="journal article" date="2013" name="Science">
        <title>Comparative analysis of bat genomes provides insight into the evolution of flight and immunity.</title>
        <authorList>
            <person name="Zhang G."/>
            <person name="Cowled C."/>
            <person name="Shi Z."/>
            <person name="Huang Z."/>
            <person name="Bishop-Lilly K.A."/>
            <person name="Fang X."/>
            <person name="Wynne J.W."/>
            <person name="Xiong Z."/>
            <person name="Baker M.L."/>
            <person name="Zhao W."/>
            <person name="Tachedjian M."/>
            <person name="Zhu Y."/>
            <person name="Zhou P."/>
            <person name="Jiang X."/>
            <person name="Ng J."/>
            <person name="Yang L."/>
            <person name="Wu L."/>
            <person name="Xiao J."/>
            <person name="Feng Y."/>
            <person name="Chen Y."/>
            <person name="Sun X."/>
            <person name="Zhang Y."/>
            <person name="Marsh G.A."/>
            <person name="Crameri G."/>
            <person name="Broder C.C."/>
            <person name="Frey K.G."/>
            <person name="Wang L.F."/>
            <person name="Wang J."/>
        </authorList>
    </citation>
    <scope>NUCLEOTIDE SEQUENCE [LARGE SCALE GENOMIC DNA]</scope>
</reference>
<keyword evidence="3" id="KW-1185">Reference proteome</keyword>
<dbReference type="Proteomes" id="UP000010552">
    <property type="component" value="Unassembled WGS sequence"/>
</dbReference>
<feature type="region of interest" description="Disordered" evidence="1">
    <location>
        <begin position="1"/>
        <end position="23"/>
    </location>
</feature>
<evidence type="ECO:0000313" key="2">
    <source>
        <dbReference type="EMBL" id="ELK19348.1"/>
    </source>
</evidence>
<proteinExistence type="predicted"/>
<accession>L5L8G2</accession>
<protein>
    <submittedName>
        <fullName evidence="2">Uncharacterized protein</fullName>
    </submittedName>
</protein>
<evidence type="ECO:0000313" key="3">
    <source>
        <dbReference type="Proteomes" id="UP000010552"/>
    </source>
</evidence>